<dbReference type="InterPro" id="IPR036965">
    <property type="entry name" value="Terpene_synth_N_sf"/>
</dbReference>
<feature type="domain" description="Terpene synthase metal-binding" evidence="6">
    <location>
        <begin position="284"/>
        <end position="523"/>
    </location>
</feature>
<reference evidence="7 8" key="1">
    <citation type="journal article" date="2013" name="Genome Biol.">
        <title>The genome sequence of the most widely cultivated cacao type and its use to identify candidate genes regulating pod color.</title>
        <authorList>
            <person name="Motamayor J.C."/>
            <person name="Mockaitis K."/>
            <person name="Schmutz J."/>
            <person name="Haiminen N."/>
            <person name="Iii D.L."/>
            <person name="Cornejo O."/>
            <person name="Findley S.D."/>
            <person name="Zheng P."/>
            <person name="Utro F."/>
            <person name="Royaert S."/>
            <person name="Saski C."/>
            <person name="Jenkins J."/>
            <person name="Podicheti R."/>
            <person name="Zhao M."/>
            <person name="Scheffler B.E."/>
            <person name="Stack J.C."/>
            <person name="Feltus F.A."/>
            <person name="Mustiga G.M."/>
            <person name="Amores F."/>
            <person name="Phillips W."/>
            <person name="Marelli J.P."/>
            <person name="May G.D."/>
            <person name="Shapiro H."/>
            <person name="Ma J."/>
            <person name="Bustamante C.D."/>
            <person name="Schnell R.J."/>
            <person name="Main D."/>
            <person name="Gilbert D."/>
            <person name="Parida L."/>
            <person name="Kuhn D.N."/>
        </authorList>
    </citation>
    <scope>NUCLEOTIDE SEQUENCE [LARGE SCALE GENOMIC DNA]</scope>
    <source>
        <strain evidence="8">cv. Matina 1-6</strain>
    </source>
</reference>
<evidence type="ECO:0000259" key="5">
    <source>
        <dbReference type="Pfam" id="PF01397"/>
    </source>
</evidence>
<evidence type="ECO:0000256" key="3">
    <source>
        <dbReference type="ARBA" id="ARBA00022842"/>
    </source>
</evidence>
<organism evidence="7 8">
    <name type="scientific">Theobroma cacao</name>
    <name type="common">Cacao</name>
    <name type="synonym">Cocoa</name>
    <dbReference type="NCBI Taxonomy" id="3641"/>
    <lineage>
        <taxon>Eukaryota</taxon>
        <taxon>Viridiplantae</taxon>
        <taxon>Streptophyta</taxon>
        <taxon>Embryophyta</taxon>
        <taxon>Tracheophyta</taxon>
        <taxon>Spermatophyta</taxon>
        <taxon>Magnoliopsida</taxon>
        <taxon>eudicotyledons</taxon>
        <taxon>Gunneridae</taxon>
        <taxon>Pentapetalae</taxon>
        <taxon>rosids</taxon>
        <taxon>malvids</taxon>
        <taxon>Malvales</taxon>
        <taxon>Malvaceae</taxon>
        <taxon>Byttnerioideae</taxon>
        <taxon>Theobroma</taxon>
    </lineage>
</organism>
<protein>
    <submittedName>
        <fullName evidence="7">3S-linalool/(E)-nerolidol /(E,E)-geranyl linalool synthase, putative</fullName>
    </submittedName>
</protein>
<gene>
    <name evidence="7" type="ORF">TCM_030061</name>
</gene>
<evidence type="ECO:0000256" key="1">
    <source>
        <dbReference type="ARBA" id="ARBA00001946"/>
    </source>
</evidence>
<dbReference type="InterPro" id="IPR008930">
    <property type="entry name" value="Terpenoid_cyclase/PrenylTrfase"/>
</dbReference>
<dbReference type="Gramene" id="EOY28518">
    <property type="protein sequence ID" value="EOY28518"/>
    <property type="gene ID" value="TCM_030061"/>
</dbReference>
<dbReference type="InterPro" id="IPR008949">
    <property type="entry name" value="Isoprenoid_synthase_dom_sf"/>
</dbReference>
<dbReference type="InParanoid" id="A0A061GGG2"/>
<dbReference type="GO" id="GO:0010333">
    <property type="term" value="F:terpene synthase activity"/>
    <property type="evidence" value="ECO:0000318"/>
    <property type="project" value="GO_Central"/>
</dbReference>
<feature type="domain" description="Terpene synthase N-terminal" evidence="5">
    <location>
        <begin position="68"/>
        <end position="213"/>
    </location>
</feature>
<dbReference type="InterPro" id="IPR034741">
    <property type="entry name" value="Terpene_cyclase-like_1_C"/>
</dbReference>
<dbReference type="InterPro" id="IPR044814">
    <property type="entry name" value="Terpene_cyclase_plant_C1"/>
</dbReference>
<evidence type="ECO:0000256" key="4">
    <source>
        <dbReference type="ARBA" id="ARBA00023239"/>
    </source>
</evidence>
<keyword evidence="8" id="KW-1185">Reference proteome</keyword>
<dbReference type="Pfam" id="PF01397">
    <property type="entry name" value="Terpene_synth"/>
    <property type="match status" value="1"/>
</dbReference>
<proteinExistence type="predicted"/>
<keyword evidence="3" id="KW-0460">Magnesium</keyword>
<dbReference type="GO" id="GO:0046246">
    <property type="term" value="P:terpene biosynthetic process"/>
    <property type="evidence" value="ECO:0000318"/>
    <property type="project" value="GO_Central"/>
</dbReference>
<dbReference type="FunFam" id="1.10.600.10:FF:000007">
    <property type="entry name" value="Isoprene synthase, chloroplastic"/>
    <property type="match status" value="1"/>
</dbReference>
<dbReference type="eggNOG" id="ENOG502QTGK">
    <property type="taxonomic scope" value="Eukaryota"/>
</dbReference>
<keyword evidence="2" id="KW-0479">Metal-binding</keyword>
<comment type="cofactor">
    <cofactor evidence="1">
        <name>Mg(2+)</name>
        <dbReference type="ChEBI" id="CHEBI:18420"/>
    </cofactor>
</comment>
<accession>A0A061GGG2</accession>
<evidence type="ECO:0000259" key="6">
    <source>
        <dbReference type="Pfam" id="PF03936"/>
    </source>
</evidence>
<dbReference type="EMBL" id="CM001884">
    <property type="protein sequence ID" value="EOY28518.1"/>
    <property type="molecule type" value="Genomic_DNA"/>
</dbReference>
<dbReference type="SFLD" id="SFLDG01019">
    <property type="entry name" value="Terpene_Cyclase_Like_1_C_Termi"/>
    <property type="match status" value="1"/>
</dbReference>
<dbReference type="STRING" id="3641.A0A061GGG2"/>
<dbReference type="GO" id="GO:0016102">
    <property type="term" value="P:diterpenoid biosynthetic process"/>
    <property type="evidence" value="ECO:0007669"/>
    <property type="project" value="InterPro"/>
</dbReference>
<dbReference type="SUPFAM" id="SSF48239">
    <property type="entry name" value="Terpenoid cyclases/Protein prenyltransferases"/>
    <property type="match status" value="1"/>
</dbReference>
<dbReference type="InterPro" id="IPR001906">
    <property type="entry name" value="Terpene_synth_N"/>
</dbReference>
<dbReference type="FunCoup" id="A0A061GGG2">
    <property type="interactions" value="28"/>
</dbReference>
<dbReference type="Proteomes" id="UP000026915">
    <property type="component" value="Chromosome 6"/>
</dbReference>
<dbReference type="GO" id="GO:0000287">
    <property type="term" value="F:magnesium ion binding"/>
    <property type="evidence" value="ECO:0007669"/>
    <property type="project" value="InterPro"/>
</dbReference>
<dbReference type="AlphaFoldDB" id="A0A061GGG2"/>
<dbReference type="Pfam" id="PF03936">
    <property type="entry name" value="Terpene_synth_C"/>
    <property type="match status" value="1"/>
</dbReference>
<dbReference type="OMA" id="AKWLTYS"/>
<dbReference type="HOGENOM" id="CLU_003125_7_1_1"/>
<sequence>MALFSNVSFSSPIAPIASNKASLLHNFNLVGPASLPMIPRCSIARDHRIVSTPLEHFGQRSGHPTITDEFRIEHANKLEAFKRVFREVGEDPLQALAMVDAIQRLGIDHHFQYEIDEVLQKQYMLSCTNGVHDYDLQEVSLRFRLLRQEGYFVPAGVFDRFKDREGGFRNELRRDIKGLMELYEASQLAVEGEDILDGAREFSSQALKTWQSRELDQFSGRVIKTTLDQPYHKRLSRFTARNLLTNYQGTNGWINVLQELAKMDFNIVQSLHQTEAIRISNWWKGLGLTKELELARDQPLKWYIWSMASLTDPSLSEQRIDLTKPISLIYIIDDIFDIYGTLDELTLFTQAVDRWDYAATDRLPDYMKICFKALDDITDEISHKVYKKHGWNPVNSLRKAWATLCRAFLVEARWFASGKLPKAKEYLENGITSSGVHIILVHSFFLLGQGLNNKNVELIDNNPSMISSTATILRLWDDLGSAKDEKQDGNDGSYVECYMEEHQGVEYESARKHVTNMISNAWKRLNHECLSENPFSLPFARASLNIARMVPLMYSYDENQCLPSLEEYMKSLLYESVPMKNTSA</sequence>
<dbReference type="InterPro" id="IPR050148">
    <property type="entry name" value="Terpene_synthase-like"/>
</dbReference>
<dbReference type="InterPro" id="IPR005630">
    <property type="entry name" value="Terpene_synthase_metal-bd"/>
</dbReference>
<evidence type="ECO:0000256" key="2">
    <source>
        <dbReference type="ARBA" id="ARBA00022723"/>
    </source>
</evidence>
<dbReference type="PANTHER" id="PTHR31225">
    <property type="entry name" value="OS04G0344100 PROTEIN-RELATED"/>
    <property type="match status" value="1"/>
</dbReference>
<dbReference type="SUPFAM" id="SSF48576">
    <property type="entry name" value="Terpenoid synthases"/>
    <property type="match status" value="1"/>
</dbReference>
<dbReference type="SFLD" id="SFLDS00005">
    <property type="entry name" value="Isoprenoid_Synthase_Type_I"/>
    <property type="match status" value="1"/>
</dbReference>
<dbReference type="Gene3D" id="1.10.600.10">
    <property type="entry name" value="Farnesyl Diphosphate Synthase"/>
    <property type="match status" value="1"/>
</dbReference>
<keyword evidence="4" id="KW-0456">Lyase</keyword>
<name>A0A061GGG2_THECC</name>
<dbReference type="CDD" id="cd00684">
    <property type="entry name" value="Terpene_cyclase_plant_C1"/>
    <property type="match status" value="1"/>
</dbReference>
<evidence type="ECO:0000313" key="8">
    <source>
        <dbReference type="Proteomes" id="UP000026915"/>
    </source>
</evidence>
<dbReference type="PANTHER" id="PTHR31225:SF0">
    <property type="entry name" value="S-(+)-LINALOOL SYNTHASE, CHLOROPLASTIC"/>
    <property type="match status" value="1"/>
</dbReference>
<dbReference type="Gene3D" id="1.50.10.130">
    <property type="entry name" value="Terpene synthase, N-terminal domain"/>
    <property type="match status" value="1"/>
</dbReference>
<evidence type="ECO:0000313" key="7">
    <source>
        <dbReference type="EMBL" id="EOY28518.1"/>
    </source>
</evidence>